<feature type="domain" description="CUB" evidence="7">
    <location>
        <begin position="320"/>
        <end position="413"/>
    </location>
</feature>
<keyword evidence="6" id="KW-0732">Signal</keyword>
<sequence>MSFLFKGFVSLLLWISLVASHTHDELPKCALTGVHKTRQTILESPNYPDDYPPGTCWDYVIKSPFRCPTKFHIQFLDFFLEKSPGCKNDYLSVGLDNVDEDMDTLCGQVVGIKKYHTPDGVLRLRFHADDSPWSTGKGFKLLITRLACEKEEVLRNLKSNDDDDEEDSDDTVTITAPGTHLSPPQVQLMELFRNISGADQHQVYPLPPLFGLNYPNQLATPLYPTTYGPFYLPTGTFNQQLPQQNNYLATQPTAASEKACKDSKHHTKKQQQQHHIQPYLPPYVVNPYVPVTQDQYIGTWPSTSYLRALDGAGNVLEACCTTPFQQKRFYLSSPGFPRTIFSNLLSINRRDCEFRLQKHSSNICRLRVSFKFFDFGKSSPGLSGVGGTIGLPGITRNTCPDDFIEIDNQRFCGCRSDYVYNGLWNYQGDKKIRMRMGYSGVPSSGFLLEISQESCSESQFVTTTISPTLPISAPVTVGSTNLLGQNFQQQQGNYPGLSQQTFGGLNQQQQQLVQQQQLAQQQQQLLQQQQLAQQQQQLAHLPQQSFNGLSNQFPQNLQQTGGANFGQQLFNPQGLGQSFQQNPLYAPSFIPQHGGNDLGLPQPHPPQFPEGGGFPGYAYSSPNPLQQNQPFGLRYARSFEDQKPVSIVETNSTRKEYYFSENAEKGDRDPLLSIAMSRSSKAEDGALRWESEELRANDNPPQAQVRQKCNFDMGDILRLSVDVLWLTKPTCYAPQRNWFTNFLG</sequence>
<feature type="compositionally biased region" description="Polar residues" evidence="5">
    <location>
        <begin position="620"/>
        <end position="629"/>
    </location>
</feature>
<reference evidence="8" key="1">
    <citation type="submission" date="2020-05" db="UniProtKB">
        <authorList>
            <consortium name="EnsemblMetazoa"/>
        </authorList>
    </citation>
    <scope>IDENTIFICATION</scope>
    <source>
        <strain evidence="8">Aabys</strain>
    </source>
</reference>
<dbReference type="PANTHER" id="PTHR24251">
    <property type="entry name" value="OVOCHYMASE-RELATED"/>
    <property type="match status" value="1"/>
</dbReference>
<dbReference type="RefSeq" id="XP_005176265.1">
    <property type="nucleotide sequence ID" value="XM_005176208.3"/>
</dbReference>
<gene>
    <name evidence="8" type="primary">101888982</name>
    <name evidence="10" type="synonym">LOC101888982</name>
</gene>
<keyword evidence="9" id="KW-1185">Reference proteome</keyword>
<evidence type="ECO:0000259" key="7">
    <source>
        <dbReference type="PROSITE" id="PS01180"/>
    </source>
</evidence>
<dbReference type="PROSITE" id="PS01180">
    <property type="entry name" value="CUB"/>
    <property type="match status" value="2"/>
</dbReference>
<dbReference type="SMART" id="SM00042">
    <property type="entry name" value="CUB"/>
    <property type="match status" value="1"/>
</dbReference>
<feature type="signal peptide" evidence="6">
    <location>
        <begin position="1"/>
        <end position="20"/>
    </location>
</feature>
<dbReference type="AlphaFoldDB" id="A0A1I8MIM7"/>
<keyword evidence="4" id="KW-0175">Coiled coil</keyword>
<feature type="compositionally biased region" description="Acidic residues" evidence="5">
    <location>
        <begin position="161"/>
        <end position="170"/>
    </location>
</feature>
<feature type="region of interest" description="Disordered" evidence="5">
    <location>
        <begin position="546"/>
        <end position="629"/>
    </location>
</feature>
<proteinExistence type="predicted"/>
<feature type="compositionally biased region" description="Basic residues" evidence="5">
    <location>
        <begin position="263"/>
        <end position="272"/>
    </location>
</feature>
<dbReference type="OrthoDB" id="6369184at2759"/>
<feature type="region of interest" description="Disordered" evidence="5">
    <location>
        <begin position="251"/>
        <end position="275"/>
    </location>
</feature>
<dbReference type="Proteomes" id="UP001652621">
    <property type="component" value="Unplaced"/>
</dbReference>
<evidence type="ECO:0000256" key="2">
    <source>
        <dbReference type="ARBA" id="ARBA00023157"/>
    </source>
</evidence>
<evidence type="ECO:0000256" key="6">
    <source>
        <dbReference type="SAM" id="SignalP"/>
    </source>
</evidence>
<dbReference type="Gene3D" id="2.60.120.290">
    <property type="entry name" value="Spermadhesin, CUB domain"/>
    <property type="match status" value="1"/>
</dbReference>
<evidence type="ECO:0000313" key="9">
    <source>
        <dbReference type="Proteomes" id="UP001652621"/>
    </source>
</evidence>
<keyword evidence="2" id="KW-1015">Disulfide bond</keyword>
<dbReference type="GeneID" id="101888982"/>
<dbReference type="InterPro" id="IPR000859">
    <property type="entry name" value="CUB_dom"/>
</dbReference>
<feature type="domain" description="CUB" evidence="7">
    <location>
        <begin position="29"/>
        <end position="146"/>
    </location>
</feature>
<dbReference type="InterPro" id="IPR035914">
    <property type="entry name" value="Sperma_CUB_dom_sf"/>
</dbReference>
<comment type="caution">
    <text evidence="3">Lacks conserved residue(s) required for the propagation of feature annotation.</text>
</comment>
<dbReference type="CDD" id="cd00041">
    <property type="entry name" value="CUB"/>
    <property type="match status" value="1"/>
</dbReference>
<feature type="compositionally biased region" description="Polar residues" evidence="5">
    <location>
        <begin position="546"/>
        <end position="583"/>
    </location>
</feature>
<feature type="coiled-coil region" evidence="4">
    <location>
        <begin position="505"/>
        <end position="538"/>
    </location>
</feature>
<evidence type="ECO:0000256" key="4">
    <source>
        <dbReference type="SAM" id="Coils"/>
    </source>
</evidence>
<organism evidence="8">
    <name type="scientific">Musca domestica</name>
    <name type="common">House fly</name>
    <dbReference type="NCBI Taxonomy" id="7370"/>
    <lineage>
        <taxon>Eukaryota</taxon>
        <taxon>Metazoa</taxon>
        <taxon>Ecdysozoa</taxon>
        <taxon>Arthropoda</taxon>
        <taxon>Hexapoda</taxon>
        <taxon>Insecta</taxon>
        <taxon>Pterygota</taxon>
        <taxon>Neoptera</taxon>
        <taxon>Endopterygota</taxon>
        <taxon>Diptera</taxon>
        <taxon>Brachycera</taxon>
        <taxon>Muscomorpha</taxon>
        <taxon>Muscoidea</taxon>
        <taxon>Muscidae</taxon>
        <taxon>Musca</taxon>
    </lineage>
</organism>
<reference evidence="10" key="2">
    <citation type="submission" date="2025-04" db="UniProtKB">
        <authorList>
            <consortium name="RefSeq"/>
        </authorList>
    </citation>
    <scope>IDENTIFICATION</scope>
    <source>
        <strain evidence="10">Aabys</strain>
    </source>
</reference>
<evidence type="ECO:0000256" key="3">
    <source>
        <dbReference type="PROSITE-ProRule" id="PRU00059"/>
    </source>
</evidence>
<evidence type="ECO:0000313" key="10">
    <source>
        <dbReference type="RefSeq" id="XP_005176265.1"/>
    </source>
</evidence>
<dbReference type="SUPFAM" id="SSF49854">
    <property type="entry name" value="Spermadhesin, CUB domain"/>
    <property type="match status" value="1"/>
</dbReference>
<name>A0A1I8MIM7_MUSDO</name>
<evidence type="ECO:0000313" key="8">
    <source>
        <dbReference type="EnsemblMetazoa" id="MDOA005282-PA"/>
    </source>
</evidence>
<dbReference type="EnsemblMetazoa" id="MDOA005282-RA">
    <property type="protein sequence ID" value="MDOA005282-PA"/>
    <property type="gene ID" value="MDOA005282"/>
</dbReference>
<keyword evidence="1" id="KW-0677">Repeat</keyword>
<dbReference type="VEuPathDB" id="VectorBase:MDOA005282"/>
<protein>
    <submittedName>
        <fullName evidence="10">Uncharacterized protein LOC101888982</fullName>
    </submittedName>
</protein>
<accession>A0A1I8MIM7</accession>
<dbReference type="VEuPathDB" id="VectorBase:MDOMA2_005057"/>
<evidence type="ECO:0000256" key="5">
    <source>
        <dbReference type="SAM" id="MobiDB-lite"/>
    </source>
</evidence>
<feature type="region of interest" description="Disordered" evidence="5">
    <location>
        <begin position="157"/>
        <end position="180"/>
    </location>
</feature>
<dbReference type="Pfam" id="PF00431">
    <property type="entry name" value="CUB"/>
    <property type="match status" value="1"/>
</dbReference>
<dbReference type="eggNOG" id="ENOG502S6H8">
    <property type="taxonomic scope" value="Eukaryota"/>
</dbReference>
<dbReference type="KEGG" id="mde:101888982"/>
<feature type="chain" id="PRO_5044560411" evidence="6">
    <location>
        <begin position="21"/>
        <end position="744"/>
    </location>
</feature>
<evidence type="ECO:0000256" key="1">
    <source>
        <dbReference type="ARBA" id="ARBA00022737"/>
    </source>
</evidence>